<dbReference type="EMBL" id="JAGYWB010000010">
    <property type="protein sequence ID" value="KAI0507456.1"/>
    <property type="molecule type" value="Genomic_DNA"/>
</dbReference>
<accession>A0A8T3BAK4</accession>
<dbReference type="Gene3D" id="2.40.50.140">
    <property type="entry name" value="Nucleic acid-binding proteins"/>
    <property type="match status" value="1"/>
</dbReference>
<dbReference type="InterPro" id="IPR031657">
    <property type="entry name" value="REPA_OB_2"/>
</dbReference>
<organism evidence="3 4">
    <name type="scientific">Dendrobium nobile</name>
    <name type="common">Orchid</name>
    <dbReference type="NCBI Taxonomy" id="94219"/>
    <lineage>
        <taxon>Eukaryota</taxon>
        <taxon>Viridiplantae</taxon>
        <taxon>Streptophyta</taxon>
        <taxon>Embryophyta</taxon>
        <taxon>Tracheophyta</taxon>
        <taxon>Spermatophyta</taxon>
        <taxon>Magnoliopsida</taxon>
        <taxon>Liliopsida</taxon>
        <taxon>Asparagales</taxon>
        <taxon>Orchidaceae</taxon>
        <taxon>Epidendroideae</taxon>
        <taxon>Malaxideae</taxon>
        <taxon>Dendrobiinae</taxon>
        <taxon>Dendrobium</taxon>
    </lineage>
</organism>
<keyword evidence="1" id="KW-0238">DNA-binding</keyword>
<dbReference type="Proteomes" id="UP000829196">
    <property type="component" value="Unassembled WGS sequence"/>
</dbReference>
<comment type="caution">
    <text evidence="3">The sequence shown here is derived from an EMBL/GenBank/DDBJ whole genome shotgun (WGS) entry which is preliminary data.</text>
</comment>
<proteinExistence type="predicted"/>
<reference evidence="3" key="1">
    <citation type="journal article" date="2022" name="Front. Genet.">
        <title>Chromosome-Scale Assembly of the Dendrobium nobile Genome Provides Insights Into the Molecular Mechanism of the Biosynthesis of the Medicinal Active Ingredient of Dendrobium.</title>
        <authorList>
            <person name="Xu Q."/>
            <person name="Niu S.-C."/>
            <person name="Li K.-L."/>
            <person name="Zheng P.-J."/>
            <person name="Zhang X.-J."/>
            <person name="Jia Y."/>
            <person name="Liu Y."/>
            <person name="Niu Y.-X."/>
            <person name="Yu L.-H."/>
            <person name="Chen D.-F."/>
            <person name="Zhang G.-Q."/>
        </authorList>
    </citation>
    <scope>NUCLEOTIDE SEQUENCE</scope>
    <source>
        <tissue evidence="3">Leaf</tissue>
    </source>
</reference>
<evidence type="ECO:0000313" key="4">
    <source>
        <dbReference type="Proteomes" id="UP000829196"/>
    </source>
</evidence>
<sequence length="194" mass="22361">MEVFSLKENMRARTDRLFCDFILRIGNGDEEETEDEIHLTVDQTIQSFNKNLSTIEEIMINPNLSSDVVLLVLNVNEVRAIYRQKDKKKILKRDLQVIGLRSEIVTFTLWEELATNEGKQLEDMRNEKPIIFATGVVGKIFNGFNETDFDIHLQSKYYASKISVKLYVEDDTSNAILTLFDNEAECIIGLPLHN</sequence>
<dbReference type="InterPro" id="IPR012340">
    <property type="entry name" value="NA-bd_OB-fold"/>
</dbReference>
<evidence type="ECO:0000259" key="2">
    <source>
        <dbReference type="Pfam" id="PF16900"/>
    </source>
</evidence>
<dbReference type="AlphaFoldDB" id="A0A8T3BAK4"/>
<evidence type="ECO:0000313" key="3">
    <source>
        <dbReference type="EMBL" id="KAI0507456.1"/>
    </source>
</evidence>
<dbReference type="Pfam" id="PF16900">
    <property type="entry name" value="REPA_OB_2"/>
    <property type="match status" value="1"/>
</dbReference>
<protein>
    <recommendedName>
        <fullName evidence="2">Replication protein A OB domain-containing protein</fullName>
    </recommendedName>
</protein>
<gene>
    <name evidence="3" type="ORF">KFK09_013581</name>
</gene>
<dbReference type="SMR" id="A0A8T3BAK4"/>
<dbReference type="GO" id="GO:0003677">
    <property type="term" value="F:DNA binding"/>
    <property type="evidence" value="ECO:0007669"/>
    <property type="project" value="UniProtKB-KW"/>
</dbReference>
<feature type="domain" description="Replication protein A OB" evidence="2">
    <location>
        <begin position="61"/>
        <end position="138"/>
    </location>
</feature>
<evidence type="ECO:0000256" key="1">
    <source>
        <dbReference type="ARBA" id="ARBA00023125"/>
    </source>
</evidence>
<name>A0A8T3BAK4_DENNO</name>
<keyword evidence="4" id="KW-1185">Reference proteome</keyword>
<dbReference type="SUPFAM" id="SSF50249">
    <property type="entry name" value="Nucleic acid-binding proteins"/>
    <property type="match status" value="1"/>
</dbReference>